<accession>A0A0E9XNV4</accession>
<sequence length="70" mass="8291">MSHAFRYFSTGASEIYSPHMLSNENQPHLNGFKQEQDDDKTTTNHELLLVRQPLSHTMHKKYIILNSWYL</sequence>
<evidence type="ECO:0000313" key="1">
    <source>
        <dbReference type="EMBL" id="JAI03526.1"/>
    </source>
</evidence>
<proteinExistence type="predicted"/>
<organism evidence="1">
    <name type="scientific">Anguilla anguilla</name>
    <name type="common">European freshwater eel</name>
    <name type="synonym">Muraena anguilla</name>
    <dbReference type="NCBI Taxonomy" id="7936"/>
    <lineage>
        <taxon>Eukaryota</taxon>
        <taxon>Metazoa</taxon>
        <taxon>Chordata</taxon>
        <taxon>Craniata</taxon>
        <taxon>Vertebrata</taxon>
        <taxon>Euteleostomi</taxon>
        <taxon>Actinopterygii</taxon>
        <taxon>Neopterygii</taxon>
        <taxon>Teleostei</taxon>
        <taxon>Anguilliformes</taxon>
        <taxon>Anguillidae</taxon>
        <taxon>Anguilla</taxon>
    </lineage>
</organism>
<dbReference type="AlphaFoldDB" id="A0A0E9XNV4"/>
<protein>
    <submittedName>
        <fullName evidence="1">Uncharacterized protein</fullName>
    </submittedName>
</protein>
<reference evidence="1" key="2">
    <citation type="journal article" date="2015" name="Fish Shellfish Immunol.">
        <title>Early steps in the European eel (Anguilla anguilla)-Vibrio vulnificus interaction in the gills: Role of the RtxA13 toxin.</title>
        <authorList>
            <person name="Callol A."/>
            <person name="Pajuelo D."/>
            <person name="Ebbesson L."/>
            <person name="Teles M."/>
            <person name="MacKenzie S."/>
            <person name="Amaro C."/>
        </authorList>
    </citation>
    <scope>NUCLEOTIDE SEQUENCE</scope>
</reference>
<name>A0A0E9XNV4_ANGAN</name>
<dbReference type="EMBL" id="GBXM01005052">
    <property type="protein sequence ID" value="JAI03526.1"/>
    <property type="molecule type" value="Transcribed_RNA"/>
</dbReference>
<reference evidence="1" key="1">
    <citation type="submission" date="2014-11" db="EMBL/GenBank/DDBJ databases">
        <authorList>
            <person name="Amaro Gonzalez C."/>
        </authorList>
    </citation>
    <scope>NUCLEOTIDE SEQUENCE</scope>
</reference>